<dbReference type="SUPFAM" id="SSF53706">
    <property type="entry name" value="Formate dehydrogenase/DMSO reductase, domains 1-3"/>
    <property type="match status" value="1"/>
</dbReference>
<dbReference type="Pfam" id="PF10588">
    <property type="entry name" value="NADH-G_4Fe-4S_3"/>
    <property type="match status" value="1"/>
</dbReference>
<evidence type="ECO:0000259" key="14">
    <source>
        <dbReference type="PROSITE" id="PS51669"/>
    </source>
</evidence>
<organism evidence="16 17">
    <name type="scientific">Deinococcus indicus</name>
    <dbReference type="NCBI Taxonomy" id="223556"/>
    <lineage>
        <taxon>Bacteria</taxon>
        <taxon>Thermotogati</taxon>
        <taxon>Deinococcota</taxon>
        <taxon>Deinococci</taxon>
        <taxon>Deinococcales</taxon>
        <taxon>Deinococcaceae</taxon>
        <taxon>Deinococcus</taxon>
    </lineage>
</organism>
<proteinExistence type="inferred from homology"/>
<dbReference type="InterPro" id="IPR006963">
    <property type="entry name" value="Mopterin_OxRdtase_4Fe-4S_dom"/>
</dbReference>
<dbReference type="Pfam" id="PF04879">
    <property type="entry name" value="Molybdop_Fe4S4"/>
    <property type="match status" value="1"/>
</dbReference>
<dbReference type="SMART" id="SM00929">
    <property type="entry name" value="NADH-G_4Fe-4S_3"/>
    <property type="match status" value="1"/>
</dbReference>
<dbReference type="InterPro" id="IPR019574">
    <property type="entry name" value="NADH_UbQ_OxRdtase_Gsu_4Fe4S-bd"/>
</dbReference>
<keyword evidence="17" id="KW-1185">Reference proteome</keyword>
<dbReference type="InterPro" id="IPR010228">
    <property type="entry name" value="NADH_UbQ_OxRdtase_Gsu"/>
</dbReference>
<dbReference type="Proteomes" id="UP000197208">
    <property type="component" value="Unassembled WGS sequence"/>
</dbReference>
<dbReference type="GO" id="GO:0042773">
    <property type="term" value="P:ATP synthesis coupled electron transport"/>
    <property type="evidence" value="ECO:0007669"/>
    <property type="project" value="InterPro"/>
</dbReference>
<dbReference type="Pfam" id="PF22117">
    <property type="entry name" value="Fer4_Nqo3"/>
    <property type="match status" value="1"/>
</dbReference>
<evidence type="ECO:0000256" key="8">
    <source>
        <dbReference type="ARBA" id="ARBA00023004"/>
    </source>
</evidence>
<keyword evidence="10 13" id="KW-0520">NAD</keyword>
<keyword evidence="11" id="KW-0472">Membrane</keyword>
<dbReference type="InterPro" id="IPR054351">
    <property type="entry name" value="NADH_UbQ_OxRdtase_ferredoxin"/>
</dbReference>
<comment type="caution">
    <text evidence="16">The sequence shown here is derived from an EMBL/GenBank/DDBJ whole genome shotgun (WGS) entry which is preliminary data.</text>
</comment>
<evidence type="ECO:0000256" key="13">
    <source>
        <dbReference type="RuleBase" id="RU003525"/>
    </source>
</evidence>
<evidence type="ECO:0000259" key="15">
    <source>
        <dbReference type="PROSITE" id="PS51839"/>
    </source>
</evidence>
<dbReference type="PROSITE" id="PS51669">
    <property type="entry name" value="4FE4S_MOW_BIS_MGD"/>
    <property type="match status" value="1"/>
</dbReference>
<name>A0A2D0A7Q5_9DEIO</name>
<evidence type="ECO:0000313" key="17">
    <source>
        <dbReference type="Proteomes" id="UP000197208"/>
    </source>
</evidence>
<dbReference type="Gene3D" id="2.20.25.90">
    <property type="entry name" value="ADC-like domains"/>
    <property type="match status" value="1"/>
</dbReference>
<comment type="similarity">
    <text evidence="3 13">Belongs to the complex I 75 kDa subunit family.</text>
</comment>
<comment type="cofactor">
    <cofactor evidence="1 13">
        <name>[4Fe-4S] cluster</name>
        <dbReference type="ChEBI" id="CHEBI:49883"/>
    </cofactor>
</comment>
<dbReference type="GO" id="GO:0051539">
    <property type="term" value="F:4 iron, 4 sulfur cluster binding"/>
    <property type="evidence" value="ECO:0007669"/>
    <property type="project" value="UniProtKB-KW"/>
</dbReference>
<dbReference type="InterPro" id="IPR036010">
    <property type="entry name" value="2Fe-2S_ferredoxin-like_sf"/>
</dbReference>
<dbReference type="Gene3D" id="3.40.50.740">
    <property type="match status" value="2"/>
</dbReference>
<dbReference type="SUPFAM" id="SSF54292">
    <property type="entry name" value="2Fe-2S ferredoxin-like"/>
    <property type="match status" value="1"/>
</dbReference>
<dbReference type="FunFam" id="3.10.20.740:FF:000004">
    <property type="entry name" value="NADH-quinone oxidoreductase"/>
    <property type="match status" value="1"/>
</dbReference>
<keyword evidence="7 13" id="KW-1278">Translocase</keyword>
<reference evidence="16 17" key="1">
    <citation type="submission" date="2017-05" db="EMBL/GenBank/DDBJ databases">
        <title>De novo genome assembly of Deniococcus indicus strain DR1.</title>
        <authorList>
            <person name="Chauhan D."/>
            <person name="Yennamalli R.M."/>
            <person name="Priyadarshini R."/>
        </authorList>
    </citation>
    <scope>NUCLEOTIDE SEQUENCE [LARGE SCALE GENOMIC DNA]</scope>
    <source>
        <strain evidence="16 17">DR1</strain>
    </source>
</reference>
<feature type="domain" description="4Fe-4S Mo/W bis-MGD-type" evidence="14">
    <location>
        <begin position="240"/>
        <end position="296"/>
    </location>
</feature>
<evidence type="ECO:0000256" key="12">
    <source>
        <dbReference type="ARBA" id="ARBA00047712"/>
    </source>
</evidence>
<comment type="catalytic activity">
    <reaction evidence="12 13">
        <text>a quinone + NADH + 5 H(+)(in) = a quinol + NAD(+) + 4 H(+)(out)</text>
        <dbReference type="Rhea" id="RHEA:57888"/>
        <dbReference type="ChEBI" id="CHEBI:15378"/>
        <dbReference type="ChEBI" id="CHEBI:24646"/>
        <dbReference type="ChEBI" id="CHEBI:57540"/>
        <dbReference type="ChEBI" id="CHEBI:57945"/>
        <dbReference type="ChEBI" id="CHEBI:132124"/>
    </reaction>
</comment>
<feature type="domain" description="4Fe-4S His(Cys)3-ligated-type" evidence="15">
    <location>
        <begin position="103"/>
        <end position="142"/>
    </location>
</feature>
<evidence type="ECO:0000313" key="16">
    <source>
        <dbReference type="EMBL" id="OWL96453.1"/>
    </source>
</evidence>
<dbReference type="PROSITE" id="PS00643">
    <property type="entry name" value="COMPLEX1_75K_3"/>
    <property type="match status" value="1"/>
</dbReference>
<gene>
    <name evidence="16" type="ORF">CBQ26_08690</name>
</gene>
<evidence type="ECO:0000256" key="9">
    <source>
        <dbReference type="ARBA" id="ARBA00023014"/>
    </source>
</evidence>
<dbReference type="PANTHER" id="PTHR43105">
    <property type="entry name" value="RESPIRATORY NITRATE REDUCTASE"/>
    <property type="match status" value="1"/>
</dbReference>
<dbReference type="PROSITE" id="PS00642">
    <property type="entry name" value="COMPLEX1_75K_2"/>
    <property type="match status" value="1"/>
</dbReference>
<evidence type="ECO:0000256" key="2">
    <source>
        <dbReference type="ARBA" id="ARBA00004370"/>
    </source>
</evidence>
<comment type="subcellular location">
    <subcellularLocation>
        <location evidence="2">Membrane</location>
    </subcellularLocation>
</comment>
<dbReference type="SUPFAM" id="SSF54862">
    <property type="entry name" value="4Fe-4S ferredoxins"/>
    <property type="match status" value="1"/>
</dbReference>
<keyword evidence="4 13" id="KW-0004">4Fe-4S</keyword>
<dbReference type="EMBL" id="NHMK01000011">
    <property type="protein sequence ID" value="OWL96453.1"/>
    <property type="molecule type" value="Genomic_DNA"/>
</dbReference>
<dbReference type="PROSITE" id="PS51839">
    <property type="entry name" value="4FE4S_HC3"/>
    <property type="match status" value="1"/>
</dbReference>
<dbReference type="GO" id="GO:0008137">
    <property type="term" value="F:NADH dehydrogenase (ubiquinone) activity"/>
    <property type="evidence" value="ECO:0007669"/>
    <property type="project" value="UniProtKB-UniRule"/>
</dbReference>
<evidence type="ECO:0000256" key="10">
    <source>
        <dbReference type="ARBA" id="ARBA00023027"/>
    </source>
</evidence>
<keyword evidence="9 13" id="KW-0411">Iron-sulfur</keyword>
<keyword evidence="8 13" id="KW-0408">Iron</keyword>
<dbReference type="InterPro" id="IPR050123">
    <property type="entry name" value="Prok_molybdopt-oxidoreductase"/>
</dbReference>
<keyword evidence="13" id="KW-0874">Quinone</keyword>
<dbReference type="PANTHER" id="PTHR43105:SF13">
    <property type="entry name" value="NADH-UBIQUINONE OXIDOREDUCTASE 75 KDA SUBUNIT, MITOCHONDRIAL"/>
    <property type="match status" value="1"/>
</dbReference>
<dbReference type="Gene3D" id="3.40.50.1220">
    <property type="entry name" value="TPP-binding domain"/>
    <property type="match status" value="1"/>
</dbReference>
<keyword evidence="6 13" id="KW-0479">Metal-binding</keyword>
<dbReference type="EC" id="7.1.1.-" evidence="13"/>
<evidence type="ECO:0000256" key="1">
    <source>
        <dbReference type="ARBA" id="ARBA00001966"/>
    </source>
</evidence>
<sequence length="724" mass="77439">MKVHVDGIEVELPAGTSAIDAVFQSGGDVPYFCAHKYLSPVGACRMCLVESGSPRKNPDGSFVMEGEGDAATPKIFWFPKPMASCTMQATEGMHIRTAKTSEVVAKAQAGMMEFTLLNHPLDCPTCDKGGACELQDRAFEYGYGASRFGFDRRHADKHYPLSDFVILDQERCIHCKRCVRYFEEVPGQEVLDFIERGGHTFIDTEEGGLPTGFSGNITDICPVGALLDNVARFRGRNWEYDHTPTTCTLCPVGCSITVDARNGRLERIVAGENRDVNEAWICDAGRFGHPFASEERLTTPLIRDEDGQLVPATWDAAIDAMKRGFSGMRTADIALYLGADSTLEEGAALEALAGVTGARSVDHSPRYEVSVTAPQATLTDVATADAVVVIGADLGEEAPVLELRILEMLRGGLIPPEFAHGTAIADLRLVERPARRPERLAVIGQESRLWAHAGHRVSANGRGALARLTHPDTDELRAVLALLEGAERPVIILGADVLNGASGSFSANLSDLAARTGAKVIAIPAAANSRGLAALNLVPRAGGLPLSRLPEAAAAFISRLDPGTRAAGFTVVHDTHLTATAQQADVVLPAVTNYEKRGTVQNLEGRLLPLHPAAIRTGEAADLIRTLTALAEALGVKAPARGLRGAHALLADRVGLNLSDLPARGALHTFHQTFAAPAAPHTPKLWTERMRSRDRDWVDRIQDLVEGGWTLPVAPAAPQPGGDD</sequence>
<dbReference type="SMART" id="SM00926">
    <property type="entry name" value="Molybdop_Fe4S4"/>
    <property type="match status" value="1"/>
</dbReference>
<evidence type="ECO:0000256" key="7">
    <source>
        <dbReference type="ARBA" id="ARBA00022967"/>
    </source>
</evidence>
<dbReference type="Gene3D" id="3.10.20.740">
    <property type="match status" value="1"/>
</dbReference>
<dbReference type="Pfam" id="PF00384">
    <property type="entry name" value="Molybdopterin"/>
    <property type="match status" value="1"/>
</dbReference>
<evidence type="ECO:0000256" key="6">
    <source>
        <dbReference type="ARBA" id="ARBA00022723"/>
    </source>
</evidence>
<dbReference type="GO" id="GO:0016020">
    <property type="term" value="C:membrane"/>
    <property type="evidence" value="ECO:0007669"/>
    <property type="project" value="UniProtKB-SubCell"/>
</dbReference>
<dbReference type="Pfam" id="PF13510">
    <property type="entry name" value="Fer2_4"/>
    <property type="match status" value="1"/>
</dbReference>
<dbReference type="Gene3D" id="3.30.70.20">
    <property type="match status" value="1"/>
</dbReference>
<comment type="cofactor">
    <cofactor evidence="13">
        <name>[2Fe-2S] cluster</name>
        <dbReference type="ChEBI" id="CHEBI:190135"/>
    </cofactor>
    <text evidence="13">Binds 1 [2Fe-2S] cluster per subunit.</text>
</comment>
<dbReference type="GO" id="GO:0046872">
    <property type="term" value="F:metal ion binding"/>
    <property type="evidence" value="ECO:0007669"/>
    <property type="project" value="UniProtKB-UniRule"/>
</dbReference>
<dbReference type="OrthoDB" id="9805142at2"/>
<dbReference type="InterPro" id="IPR006656">
    <property type="entry name" value="Mopterin_OxRdtase"/>
</dbReference>
<dbReference type="AlphaFoldDB" id="A0A2D0A7Q5"/>
<dbReference type="GO" id="GO:0051537">
    <property type="term" value="F:2 iron, 2 sulfur cluster binding"/>
    <property type="evidence" value="ECO:0007669"/>
    <property type="project" value="UniProtKB-UniRule"/>
</dbReference>
<dbReference type="InterPro" id="IPR001041">
    <property type="entry name" value="2Fe-2S_ferredoxin-type"/>
</dbReference>
<evidence type="ECO:0000256" key="11">
    <source>
        <dbReference type="ARBA" id="ARBA00023136"/>
    </source>
</evidence>
<keyword evidence="5 13" id="KW-0001">2Fe-2S</keyword>
<evidence type="ECO:0000256" key="3">
    <source>
        <dbReference type="ARBA" id="ARBA00005404"/>
    </source>
</evidence>
<protein>
    <recommendedName>
        <fullName evidence="13">NADH-quinone oxidoreductase</fullName>
        <ecNumber evidence="13">7.1.1.-</ecNumber>
    </recommendedName>
</protein>
<accession>A0A2D0A7Q5</accession>
<dbReference type="NCBIfam" id="TIGR01973">
    <property type="entry name" value="NuoG"/>
    <property type="match status" value="1"/>
</dbReference>
<evidence type="ECO:0000256" key="4">
    <source>
        <dbReference type="ARBA" id="ARBA00022485"/>
    </source>
</evidence>
<evidence type="ECO:0000256" key="5">
    <source>
        <dbReference type="ARBA" id="ARBA00022714"/>
    </source>
</evidence>
<comment type="function">
    <text evidence="13">NDH-1 shuttles electrons from NADH, via FMN and iron-sulfur (Fe-S) centers, to quinones in the respiratory chain. Couples the redox reaction to proton translocation (for every two electrons transferred, four hydrogen ions are translocated across the cytoplasmic membrane), and thus conserves the redox energy in a proton gradient.</text>
</comment>
<dbReference type="InterPro" id="IPR000283">
    <property type="entry name" value="NADH_UbQ_OxRdtase_75kDa_su_CS"/>
</dbReference>
<dbReference type="GO" id="GO:0048038">
    <property type="term" value="F:quinone binding"/>
    <property type="evidence" value="ECO:0007669"/>
    <property type="project" value="UniProtKB-UniRule"/>
</dbReference>
<dbReference type="GO" id="GO:0016651">
    <property type="term" value="F:oxidoreductase activity, acting on NAD(P)H"/>
    <property type="evidence" value="ECO:0007669"/>
    <property type="project" value="InterPro"/>
</dbReference>
<dbReference type="CDD" id="cd00207">
    <property type="entry name" value="fer2"/>
    <property type="match status" value="1"/>
</dbReference>
<dbReference type="RefSeq" id="WP_088248246.1">
    <property type="nucleotide sequence ID" value="NZ_BNAM01000004.1"/>
</dbReference>
<dbReference type="Gene3D" id="3.40.228.10">
    <property type="entry name" value="Dimethylsulfoxide Reductase, domain 2"/>
    <property type="match status" value="1"/>
</dbReference>